<dbReference type="Proteomes" id="UP001157069">
    <property type="component" value="Unassembled WGS sequence"/>
</dbReference>
<feature type="transmembrane region" description="Helical" evidence="1">
    <location>
        <begin position="12"/>
        <end position="34"/>
    </location>
</feature>
<reference evidence="3" key="1">
    <citation type="journal article" date="2019" name="Int. J. Syst. Evol. Microbiol.">
        <title>The Global Catalogue of Microorganisms (GCM) 10K type strain sequencing project: providing services to taxonomists for standard genome sequencing and annotation.</title>
        <authorList>
            <consortium name="The Broad Institute Genomics Platform"/>
            <consortium name="The Broad Institute Genome Sequencing Center for Infectious Disease"/>
            <person name="Wu L."/>
            <person name="Ma J."/>
        </authorList>
    </citation>
    <scope>NUCLEOTIDE SEQUENCE [LARGE SCALE GENOMIC DNA]</scope>
    <source>
        <strain evidence="3">NBRC 108755</strain>
    </source>
</reference>
<dbReference type="RefSeq" id="WP_284301582.1">
    <property type="nucleotide sequence ID" value="NZ_BSVA01000001.1"/>
</dbReference>
<gene>
    <name evidence="2" type="ORF">GCM10025869_33410</name>
</gene>
<keyword evidence="1" id="KW-0812">Transmembrane</keyword>
<sequence length="171" mass="18293">MTTVASGAGDVLWSLGFFARFAWVIVLLSALPAAQRIFAALHPDDPRVYAWPVEALVGLLRIAAIVVVFWLGWRADAALRRPEVDSVGRVLGALVDYVRHDGGRLLVAALIAGLVLNLLGGPVVEAVVRQFSTDPRVAAAWSFGVRNLVMIPLFSALAYGLLRPALLAPTS</sequence>
<name>A0ABQ6JYT4_9MICO</name>
<feature type="transmembrane region" description="Helical" evidence="1">
    <location>
        <begin position="140"/>
        <end position="162"/>
    </location>
</feature>
<keyword evidence="3" id="KW-1185">Reference proteome</keyword>
<protein>
    <submittedName>
        <fullName evidence="2">Uncharacterized protein</fullName>
    </submittedName>
</protein>
<keyword evidence="1" id="KW-1133">Transmembrane helix</keyword>
<evidence type="ECO:0000313" key="3">
    <source>
        <dbReference type="Proteomes" id="UP001157069"/>
    </source>
</evidence>
<feature type="transmembrane region" description="Helical" evidence="1">
    <location>
        <begin position="105"/>
        <end position="128"/>
    </location>
</feature>
<dbReference type="EMBL" id="BSVA01000001">
    <property type="protein sequence ID" value="GMA92812.1"/>
    <property type="molecule type" value="Genomic_DNA"/>
</dbReference>
<comment type="caution">
    <text evidence="2">The sequence shown here is derived from an EMBL/GenBank/DDBJ whole genome shotgun (WGS) entry which is preliminary data.</text>
</comment>
<evidence type="ECO:0000256" key="1">
    <source>
        <dbReference type="SAM" id="Phobius"/>
    </source>
</evidence>
<evidence type="ECO:0000313" key="2">
    <source>
        <dbReference type="EMBL" id="GMA92812.1"/>
    </source>
</evidence>
<organism evidence="2 3">
    <name type="scientific">Homoserinibacter gongjuensis</name>
    <dbReference type="NCBI Taxonomy" id="1162968"/>
    <lineage>
        <taxon>Bacteria</taxon>
        <taxon>Bacillati</taxon>
        <taxon>Actinomycetota</taxon>
        <taxon>Actinomycetes</taxon>
        <taxon>Micrococcales</taxon>
        <taxon>Microbacteriaceae</taxon>
        <taxon>Homoserinibacter</taxon>
    </lineage>
</organism>
<feature type="transmembrane region" description="Helical" evidence="1">
    <location>
        <begin position="55"/>
        <end position="73"/>
    </location>
</feature>
<accession>A0ABQ6JYT4</accession>
<keyword evidence="1" id="KW-0472">Membrane</keyword>
<proteinExistence type="predicted"/>